<reference evidence="2 3" key="1">
    <citation type="submission" date="2022-08" db="EMBL/GenBank/DDBJ databases">
        <title>Reclassification of Massilia species as members of the genera Telluria, Duganella, Pseudoduganella, Mokoshia gen. nov. and Zemynaea gen. nov. using orthogonal and non-orthogonal genome-based approaches.</title>
        <authorList>
            <person name="Bowman J.P."/>
        </authorList>
    </citation>
    <scope>NUCLEOTIDE SEQUENCE [LARGE SCALE GENOMIC DNA]</scope>
    <source>
        <strain evidence="2 3">LMG 28164</strain>
    </source>
</reference>
<dbReference type="Proteomes" id="UP001205560">
    <property type="component" value="Unassembled WGS sequence"/>
</dbReference>
<evidence type="ECO:0000313" key="2">
    <source>
        <dbReference type="EMBL" id="MCS0588045.1"/>
    </source>
</evidence>
<name>A0ABT2A2G4_9BURK</name>
<feature type="compositionally biased region" description="Low complexity" evidence="1">
    <location>
        <begin position="141"/>
        <end position="152"/>
    </location>
</feature>
<accession>A0ABT2A2G4</accession>
<organism evidence="2 3">
    <name type="scientific">Massilia norwichensis</name>
    <dbReference type="NCBI Taxonomy" id="1442366"/>
    <lineage>
        <taxon>Bacteria</taxon>
        <taxon>Pseudomonadati</taxon>
        <taxon>Pseudomonadota</taxon>
        <taxon>Betaproteobacteria</taxon>
        <taxon>Burkholderiales</taxon>
        <taxon>Oxalobacteraceae</taxon>
        <taxon>Telluria group</taxon>
        <taxon>Massilia</taxon>
    </lineage>
</organism>
<evidence type="ECO:0000313" key="3">
    <source>
        <dbReference type="Proteomes" id="UP001205560"/>
    </source>
</evidence>
<dbReference type="EMBL" id="JANUGX010000002">
    <property type="protein sequence ID" value="MCS0588045.1"/>
    <property type="molecule type" value="Genomic_DNA"/>
</dbReference>
<sequence>MSPAIASNRRRKIVLGALTVLLHLLVLDWFSSQLGKPREAPAQGEVPPLEARLLRTPEPQPVAPAQPVPLPQPRLAPPPLPQLPPEPVELAQAEPDGPVADGAGEGALTPEAGPAPAGTEAAGQGRAAIAAADVQSSQTGAQAQAQQAAEPAIKPEAKPAVEARRYKVDLPPAADIKLDVARTDANGTRWSGDALLSWTLTPTSYKIRVEAGITVVFAHVNLLTVTSEGTVGDEGFMPSLMTEKRRGRSMTATHFNRKDGRLSFSASQATYPLVWGAQDKASLPLQLTAIARGDPQQLSGNIDILVGEDRDASVFSFVVLGQEQIDTAMGKIATWHLARPPKPGSYNSRLDLWLAPDYGWMPVQIRNLEASGAVTTQTVNNIVMKNSGS</sequence>
<feature type="compositionally biased region" description="Low complexity" evidence="1">
    <location>
        <begin position="106"/>
        <end position="132"/>
    </location>
</feature>
<proteinExistence type="predicted"/>
<keyword evidence="3" id="KW-1185">Reference proteome</keyword>
<feature type="region of interest" description="Disordered" evidence="1">
    <location>
        <begin position="36"/>
        <end position="156"/>
    </location>
</feature>
<feature type="compositionally biased region" description="Pro residues" evidence="1">
    <location>
        <begin position="58"/>
        <end position="87"/>
    </location>
</feature>
<dbReference type="Pfam" id="PF11306">
    <property type="entry name" value="DUF3108"/>
    <property type="match status" value="1"/>
</dbReference>
<dbReference type="InterPro" id="IPR021457">
    <property type="entry name" value="DUF3108"/>
</dbReference>
<dbReference type="RefSeq" id="WP_258843892.1">
    <property type="nucleotide sequence ID" value="NZ_JANUGX010000002.1"/>
</dbReference>
<gene>
    <name evidence="2" type="ORF">NX782_02370</name>
</gene>
<comment type="caution">
    <text evidence="2">The sequence shown here is derived from an EMBL/GenBank/DDBJ whole genome shotgun (WGS) entry which is preliminary data.</text>
</comment>
<protein>
    <submittedName>
        <fullName evidence="2">DUF3108 domain-containing protein</fullName>
    </submittedName>
</protein>
<evidence type="ECO:0000256" key="1">
    <source>
        <dbReference type="SAM" id="MobiDB-lite"/>
    </source>
</evidence>